<feature type="non-terminal residue" evidence="1">
    <location>
        <position position="1"/>
    </location>
</feature>
<evidence type="ECO:0000313" key="1">
    <source>
        <dbReference type="EMBL" id="KYN33964.1"/>
    </source>
</evidence>
<dbReference type="AlphaFoldDB" id="A0A195F1J2"/>
<dbReference type="EMBL" id="KQ981880">
    <property type="protein sequence ID" value="KYN33964.1"/>
    <property type="molecule type" value="Genomic_DNA"/>
</dbReference>
<protein>
    <submittedName>
        <fullName evidence="1">Uncharacterized protein</fullName>
    </submittedName>
</protein>
<reference evidence="1 2" key="1">
    <citation type="submission" date="2016-03" db="EMBL/GenBank/DDBJ databases">
        <title>Trachymyrmex septentrionalis WGS genome.</title>
        <authorList>
            <person name="Nygaard S."/>
            <person name="Hu H."/>
            <person name="Boomsma J."/>
            <person name="Zhang G."/>
        </authorList>
    </citation>
    <scope>NUCLEOTIDE SEQUENCE [LARGE SCALE GENOMIC DNA]</scope>
    <source>
        <strain evidence="1">Tsep2-gDNA-1</strain>
        <tissue evidence="1">Whole body</tissue>
    </source>
</reference>
<keyword evidence="2" id="KW-1185">Reference proteome</keyword>
<dbReference type="Proteomes" id="UP000078541">
    <property type="component" value="Unassembled WGS sequence"/>
</dbReference>
<evidence type="ECO:0000313" key="2">
    <source>
        <dbReference type="Proteomes" id="UP000078541"/>
    </source>
</evidence>
<organism evidence="1 2">
    <name type="scientific">Trachymyrmex septentrionalis</name>
    <dbReference type="NCBI Taxonomy" id="34720"/>
    <lineage>
        <taxon>Eukaryota</taxon>
        <taxon>Metazoa</taxon>
        <taxon>Ecdysozoa</taxon>
        <taxon>Arthropoda</taxon>
        <taxon>Hexapoda</taxon>
        <taxon>Insecta</taxon>
        <taxon>Pterygota</taxon>
        <taxon>Neoptera</taxon>
        <taxon>Endopterygota</taxon>
        <taxon>Hymenoptera</taxon>
        <taxon>Apocrita</taxon>
        <taxon>Aculeata</taxon>
        <taxon>Formicoidea</taxon>
        <taxon>Formicidae</taxon>
        <taxon>Myrmicinae</taxon>
        <taxon>Trachymyrmex</taxon>
    </lineage>
</organism>
<name>A0A195F1J2_9HYME</name>
<sequence length="160" mass="18218">ESNQIRFDSDLNRYDSNLNCPKISNLKKSNTNHIIYIPPSESMVYVTPGLQICVRSAVSAISSSFCLYPDLCLACPCPDHCHDLFPDLVFRAIWICADGRGRDRDLCPDRGPDLCLSRDPVDLCLGDRDLWIVNVNASDVCFSYERKILQLKRFTRNKTK</sequence>
<gene>
    <name evidence="1" type="ORF">ALC56_11778</name>
</gene>
<accession>A0A195F1J2</accession>
<proteinExistence type="predicted"/>